<dbReference type="PANTHER" id="PTHR23113">
    <property type="entry name" value="GUANINE NUCLEOTIDE EXCHANGE FACTOR"/>
    <property type="match status" value="1"/>
</dbReference>
<dbReference type="PROSITE" id="PS50009">
    <property type="entry name" value="RASGEF_CAT"/>
    <property type="match status" value="1"/>
</dbReference>
<proteinExistence type="predicted"/>
<evidence type="ECO:0000256" key="1">
    <source>
        <dbReference type="ARBA" id="ARBA00022658"/>
    </source>
</evidence>
<organism evidence="5 6">
    <name type="scientific">Tritrichomonas musculus</name>
    <dbReference type="NCBI Taxonomy" id="1915356"/>
    <lineage>
        <taxon>Eukaryota</taxon>
        <taxon>Metamonada</taxon>
        <taxon>Parabasalia</taxon>
        <taxon>Tritrichomonadida</taxon>
        <taxon>Tritrichomonadidae</taxon>
        <taxon>Tritrichomonas</taxon>
    </lineage>
</organism>
<dbReference type="Gene3D" id="1.10.840.10">
    <property type="entry name" value="Ras guanine-nucleotide exchange factors catalytic domain"/>
    <property type="match status" value="1"/>
</dbReference>
<keyword evidence="3" id="KW-0175">Coiled coil</keyword>
<accession>A0ABR2L8J8</accession>
<sequence>MAANSLYQQKLQEATAAYNKMKEQFDKTQKVENQLKSYEFAISKYKESKPAGQEQSPYKDLDRQVNESRQKVLTLIPKDASAPSYFSEVEPIQKMVRGIRLILNRRQVLTNSIEFLEKEEQSLISEKGDLQDQLDADRRRVNEKEEAITKEIQEARSNYLQLFDEIQNDQKTYEEENKKLSEKISQNQIKSYELDFLTNQTQLQIDTLKKKINSEIKKLSEDKNSYLSSDKIELIKKMIASIESLEGRTNDYNDIIKSTKYLNVINNGAKILTNEANKLTKEYQSRKEIAKSLLINDLANCEKDNKDTNEDLNDQKKQLNEIAAQAKEKEKTKQKLIEEYEKRENDRMELLVAKERADSSSLFAKSYREVFEQIKSEEEYIKAQKKDHKLYEKLRDTFVKDSKQIKDLVKKGGDALKDSQSILDNESKSNSELQAKLQKKHNKLSSEIKQKQNELEKIINRIQMRINPDGSQMNSLMNSGGSFCHGYQPLASFNTEHTTYDIDPDNGEISLNLATKDSLIDILFLKETNQTTTGYYPQLLLIWHNNRLPMNQFADMITERLQNQIDGKPVVPDVTNGDIFDNIYKLFNYWELFFKHDFFNQETRKSVINMLEALKNLTDDENNKDNAAFCIENITNKYETETEGADIVYDKIGTSPKSKLSIPLRLDPKSMAYHFMYIDLNNFQKIESYEFVKGAWGKPGKEINAKHINNLTVQFNKTAKMVLNTILTAADKNDKMLKAAEKRAEVIEAWIKIMDEAEKISDFNLIFEIDAAFTNPAISKKKLPYTYEKVNKELMARREQLSSLTAPNNKFKAYKARLEKAEVSKTLLYMGPWQTEMTFIDDGNKSSIPLNSGEDAINCKKQQAYFKQLSFLQKGWGSGVKFNLSKELLDDIINYELPFKDDASLRQAAADTKEFDTWKEQHP</sequence>
<feature type="coiled-coil region" evidence="3">
    <location>
        <begin position="298"/>
        <end position="346"/>
    </location>
</feature>
<evidence type="ECO:0000313" key="5">
    <source>
        <dbReference type="EMBL" id="KAK8899677.1"/>
    </source>
</evidence>
<feature type="coiled-coil region" evidence="3">
    <location>
        <begin position="99"/>
        <end position="190"/>
    </location>
</feature>
<feature type="domain" description="Ras-GEF" evidence="4">
    <location>
        <begin position="667"/>
        <end position="909"/>
    </location>
</feature>
<feature type="coiled-coil region" evidence="3">
    <location>
        <begin position="4"/>
        <end position="31"/>
    </location>
</feature>
<dbReference type="Pfam" id="PF00617">
    <property type="entry name" value="RasGEF"/>
    <property type="match status" value="1"/>
</dbReference>
<dbReference type="InterPro" id="IPR023578">
    <property type="entry name" value="Ras_GEF_dom_sf"/>
</dbReference>
<dbReference type="SMART" id="SM00147">
    <property type="entry name" value="RasGEF"/>
    <property type="match status" value="1"/>
</dbReference>
<dbReference type="PANTHER" id="PTHR23113:SF365">
    <property type="entry name" value="RAS-GEF DOMAIN-CONTAINING PROTEIN"/>
    <property type="match status" value="1"/>
</dbReference>
<dbReference type="EMBL" id="JAPFFF010000001">
    <property type="protein sequence ID" value="KAK8899677.1"/>
    <property type="molecule type" value="Genomic_DNA"/>
</dbReference>
<dbReference type="InterPro" id="IPR008937">
    <property type="entry name" value="Ras-like_GEF"/>
</dbReference>
<reference evidence="5 6" key="1">
    <citation type="submission" date="2024-04" db="EMBL/GenBank/DDBJ databases">
        <title>Tritrichomonas musculus Genome.</title>
        <authorList>
            <person name="Alves-Ferreira E."/>
            <person name="Grigg M."/>
            <person name="Lorenzi H."/>
            <person name="Galac M."/>
        </authorList>
    </citation>
    <scope>NUCLEOTIDE SEQUENCE [LARGE SCALE GENOMIC DNA]</scope>
    <source>
        <strain evidence="5 6">EAF2021</strain>
    </source>
</reference>
<dbReference type="SUPFAM" id="SSF48366">
    <property type="entry name" value="Ras GEF"/>
    <property type="match status" value="1"/>
</dbReference>
<evidence type="ECO:0000313" key="6">
    <source>
        <dbReference type="Proteomes" id="UP001470230"/>
    </source>
</evidence>
<dbReference type="InterPro" id="IPR036964">
    <property type="entry name" value="RASGEF_cat_dom_sf"/>
</dbReference>
<name>A0ABR2L8J8_9EUKA</name>
<evidence type="ECO:0000256" key="3">
    <source>
        <dbReference type="SAM" id="Coils"/>
    </source>
</evidence>
<protein>
    <recommendedName>
        <fullName evidence="4">Ras-GEF domain-containing protein</fullName>
    </recommendedName>
</protein>
<keyword evidence="6" id="KW-1185">Reference proteome</keyword>
<gene>
    <name evidence="5" type="ORF">M9Y10_001999</name>
</gene>
<feature type="coiled-coil region" evidence="3">
    <location>
        <begin position="423"/>
        <end position="461"/>
    </location>
</feature>
<dbReference type="Proteomes" id="UP001470230">
    <property type="component" value="Unassembled WGS sequence"/>
</dbReference>
<comment type="caution">
    <text evidence="5">The sequence shown here is derived from an EMBL/GenBank/DDBJ whole genome shotgun (WGS) entry which is preliminary data.</text>
</comment>
<dbReference type="InterPro" id="IPR001895">
    <property type="entry name" value="RASGEF_cat_dom"/>
</dbReference>
<evidence type="ECO:0000259" key="4">
    <source>
        <dbReference type="PROSITE" id="PS50009"/>
    </source>
</evidence>
<keyword evidence="1 2" id="KW-0344">Guanine-nucleotide releasing factor</keyword>
<evidence type="ECO:0000256" key="2">
    <source>
        <dbReference type="PROSITE-ProRule" id="PRU00168"/>
    </source>
</evidence>